<evidence type="ECO:0000313" key="2">
    <source>
        <dbReference type="EMBL" id="UNK44782.1"/>
    </source>
</evidence>
<dbReference type="EMBL" id="CP093326">
    <property type="protein sequence ID" value="UNK44782.1"/>
    <property type="molecule type" value="Genomic_DNA"/>
</dbReference>
<sequence>MELVGLAEPAEGTSPVAADALEAQAAEASVDDAAARKAAQEEQARQPAADQKAAAAKAAAKEAADRKAAEKRAAAEAVKKRAAQAAAQAKAAKEKAAAKAQASRNDPAAAKAYAEGALASFGWGAGELGCLETLWHKESEWSLGATNPSSGAYGIPQALPGDKMAAAGADWQTNFQTQVDWGLGYIESRYGSPCSALDFHLANNWY</sequence>
<gene>
    <name evidence="2" type="ORF">MNQ99_12495</name>
</gene>
<evidence type="ECO:0000313" key="3">
    <source>
        <dbReference type="Proteomes" id="UP000829069"/>
    </source>
</evidence>
<feature type="compositionally biased region" description="Basic and acidic residues" evidence="1">
    <location>
        <begin position="59"/>
        <end position="79"/>
    </location>
</feature>
<reference evidence="2 3" key="1">
    <citation type="submission" date="2022-03" db="EMBL/GenBank/DDBJ databases">
        <title>Isotopic signatures of nitrous oxide derived from detoxification processes.</title>
        <authorList>
            <person name="Behrendt U."/>
            <person name="Buchen C."/>
            <person name="Well R."/>
            <person name="Ulrich A."/>
            <person name="Rohe L."/>
            <person name="Kolb S."/>
            <person name="Schloter M."/>
            <person name="Horn M.A."/>
            <person name="Augustin J."/>
        </authorList>
    </citation>
    <scope>NUCLEOTIDE SEQUENCE [LARGE SCALE GENOMIC DNA]</scope>
    <source>
        <strain evidence="2 3">S4-C24</strain>
    </source>
</reference>
<dbReference type="SUPFAM" id="SSF53955">
    <property type="entry name" value="Lysozyme-like"/>
    <property type="match status" value="1"/>
</dbReference>
<keyword evidence="3" id="KW-1185">Reference proteome</keyword>
<protein>
    <recommendedName>
        <fullName evidence="4">Transglycosylase SLT domain-containing protein</fullName>
    </recommendedName>
</protein>
<organism evidence="2 3">
    <name type="scientific">Arthrobacter sulfonylureivorans</name>
    <dbReference type="NCBI Taxonomy" id="2486855"/>
    <lineage>
        <taxon>Bacteria</taxon>
        <taxon>Bacillati</taxon>
        <taxon>Actinomycetota</taxon>
        <taxon>Actinomycetes</taxon>
        <taxon>Micrococcales</taxon>
        <taxon>Micrococcaceae</taxon>
        <taxon>Arthrobacter</taxon>
    </lineage>
</organism>
<feature type="compositionally biased region" description="Basic and acidic residues" evidence="1">
    <location>
        <begin position="33"/>
        <end position="44"/>
    </location>
</feature>
<dbReference type="Proteomes" id="UP000829069">
    <property type="component" value="Chromosome"/>
</dbReference>
<evidence type="ECO:0008006" key="4">
    <source>
        <dbReference type="Google" id="ProtNLM"/>
    </source>
</evidence>
<proteinExistence type="predicted"/>
<evidence type="ECO:0000256" key="1">
    <source>
        <dbReference type="SAM" id="MobiDB-lite"/>
    </source>
</evidence>
<accession>A0ABY3W5T7</accession>
<feature type="region of interest" description="Disordered" evidence="1">
    <location>
        <begin position="1"/>
        <end position="80"/>
    </location>
</feature>
<feature type="compositionally biased region" description="Low complexity" evidence="1">
    <location>
        <begin position="17"/>
        <end position="32"/>
    </location>
</feature>
<name>A0ABY3W5T7_9MICC</name>
<dbReference type="InterPro" id="IPR023346">
    <property type="entry name" value="Lysozyme-like_dom_sf"/>
</dbReference>
<feature type="compositionally biased region" description="Low complexity" evidence="1">
    <location>
        <begin position="45"/>
        <end position="58"/>
    </location>
</feature>
<dbReference type="RefSeq" id="WP_241913151.1">
    <property type="nucleotide sequence ID" value="NZ_CP093326.1"/>
</dbReference>